<evidence type="ECO:0000256" key="1">
    <source>
        <dbReference type="ARBA" id="ARBA00009766"/>
    </source>
</evidence>
<dbReference type="Proteomes" id="UP000235554">
    <property type="component" value="Unassembled WGS sequence"/>
</dbReference>
<evidence type="ECO:0000256" key="3">
    <source>
        <dbReference type="SAM" id="SignalP"/>
    </source>
</evidence>
<feature type="chain" id="PRO_5044564649" evidence="3">
    <location>
        <begin position="27"/>
        <end position="203"/>
    </location>
</feature>
<comment type="caution">
    <text evidence="5">The sequence shown here is derived from an EMBL/GenBank/DDBJ whole genome shotgun (WGS) entry which is preliminary data.</text>
</comment>
<dbReference type="Proteomes" id="UP000239763">
    <property type="component" value="Unassembled WGS sequence"/>
</dbReference>
<evidence type="ECO:0000256" key="2">
    <source>
        <dbReference type="ARBA" id="ARBA00022729"/>
    </source>
</evidence>
<evidence type="ECO:0000313" key="6">
    <source>
        <dbReference type="EMBL" id="TKG02981.1"/>
    </source>
</evidence>
<organism evidence="5 7">
    <name type="scientific">Vibrio lentus</name>
    <dbReference type="NCBI Taxonomy" id="136468"/>
    <lineage>
        <taxon>Bacteria</taxon>
        <taxon>Pseudomonadati</taxon>
        <taxon>Pseudomonadota</taxon>
        <taxon>Gammaproteobacteria</taxon>
        <taxon>Vibrionales</taxon>
        <taxon>Vibrionaceae</taxon>
        <taxon>Vibrio</taxon>
    </lineage>
</organism>
<protein>
    <submittedName>
        <fullName evidence="5">Curlin subunit CsgB</fullName>
    </submittedName>
</protein>
<sequence length="203" mass="21443">MVIGKASLISLTCLYFLSGGFNSAIASDREGNFLHNVSQDIINDYNDLESFSSGDLDNYSEINISNASDSTAIIKQRSPGITANNRAKITQRGGSNSAFIDQSGRNNTALIDQDGSNNYAAIGQLGINSEALISQDGSNNLAVIGQANFSRHGSKLSIDQQGNNNTAFMAGSRGSNLGISQDGNDFALVKASSSMRIHINQAN</sequence>
<reference evidence="5 8" key="3">
    <citation type="journal article" date="2018" name="Nature">
        <title>A major lineage of non-tailed dsDNA viruses as unrecognized killers of marine bacteria.</title>
        <authorList>
            <person name="Kauffman K.M."/>
            <person name="Hussain F.A."/>
            <person name="Yang J."/>
            <person name="Arevalo P."/>
            <person name="Brown J.M."/>
            <person name="Chang W.K."/>
            <person name="VanInsberghe D."/>
            <person name="Elsherbini J."/>
            <person name="Sharma R.S."/>
            <person name="Cutler M.B."/>
            <person name="Kelly L."/>
            <person name="Polz M.F."/>
        </authorList>
    </citation>
    <scope>NUCLEOTIDE SEQUENCE</scope>
    <source>
        <strain evidence="5">10N.261.48.A1</strain>
        <strain evidence="4 8">10N.286.55.E1</strain>
    </source>
</reference>
<gene>
    <name evidence="5" type="ORF">BCT50_22500</name>
    <name evidence="4" type="ORF">BCV38_12390</name>
    <name evidence="6" type="ORF">FCV91_21990</name>
</gene>
<evidence type="ECO:0000313" key="8">
    <source>
        <dbReference type="Proteomes" id="UP000239763"/>
    </source>
</evidence>
<evidence type="ECO:0000313" key="4">
    <source>
        <dbReference type="EMBL" id="PME23265.1"/>
    </source>
</evidence>
<evidence type="ECO:0000313" key="7">
    <source>
        <dbReference type="Proteomes" id="UP000235554"/>
    </source>
</evidence>
<reference evidence="6 9" key="4">
    <citation type="submission" date="2019-04" db="EMBL/GenBank/DDBJ databases">
        <title>A reverse ecology approach based on a biological definition of microbial populations.</title>
        <authorList>
            <person name="Arevalo P."/>
            <person name="Vaninsberghe D."/>
            <person name="Elsherbini J."/>
            <person name="Gore J."/>
            <person name="Polz M."/>
        </authorList>
    </citation>
    <scope>NUCLEOTIDE SEQUENCE [LARGE SCALE GENOMIC DNA]</scope>
    <source>
        <strain evidence="6 9">10N.222.48.A1</strain>
    </source>
</reference>
<evidence type="ECO:0000313" key="9">
    <source>
        <dbReference type="Proteomes" id="UP000305840"/>
    </source>
</evidence>
<dbReference type="EMBL" id="MCSB01000050">
    <property type="protein sequence ID" value="PME23265.1"/>
    <property type="molecule type" value="Genomic_DNA"/>
</dbReference>
<dbReference type="Proteomes" id="UP000305840">
    <property type="component" value="Unassembled WGS sequence"/>
</dbReference>
<dbReference type="InterPro" id="IPR009742">
    <property type="entry name" value="Curlin_rpt"/>
</dbReference>
<dbReference type="RefSeq" id="WP_065104936.1">
    <property type="nucleotide sequence ID" value="NZ_MCWY02000003.1"/>
</dbReference>
<proteinExistence type="inferred from homology"/>
<keyword evidence="8" id="KW-1185">Reference proteome</keyword>
<dbReference type="Pfam" id="PF07012">
    <property type="entry name" value="Curlin_rpt"/>
    <property type="match status" value="1"/>
</dbReference>
<name>A0A1R3EQY1_9VIBR</name>
<dbReference type="AlphaFoldDB" id="A0A1R3EQY1"/>
<evidence type="ECO:0000313" key="5">
    <source>
        <dbReference type="EMBL" id="PMM60574.1"/>
    </source>
</evidence>
<dbReference type="GO" id="GO:0009289">
    <property type="term" value="C:pilus"/>
    <property type="evidence" value="ECO:0007669"/>
    <property type="project" value="InterPro"/>
</dbReference>
<reference evidence="5" key="2">
    <citation type="submission" date="2016-07" db="EMBL/GenBank/DDBJ databases">
        <authorList>
            <person name="Kauffman K."/>
            <person name="Arevalo P."/>
            <person name="Polz M.F."/>
        </authorList>
    </citation>
    <scope>NUCLEOTIDE SEQUENCE</scope>
    <source>
        <strain evidence="5">10N.261.48.A1</strain>
        <strain evidence="4">10N.286.55.E1</strain>
    </source>
</reference>
<dbReference type="EMBL" id="SYVO01000101">
    <property type="protein sequence ID" value="TKG02981.1"/>
    <property type="molecule type" value="Genomic_DNA"/>
</dbReference>
<comment type="similarity">
    <text evidence="1">Belongs to the CsgA/CsgB family.</text>
</comment>
<feature type="signal peptide" evidence="3">
    <location>
        <begin position="1"/>
        <end position="26"/>
    </location>
</feature>
<dbReference type="GO" id="GO:0007155">
    <property type="term" value="P:cell adhesion"/>
    <property type="evidence" value="ECO:0007669"/>
    <property type="project" value="InterPro"/>
</dbReference>
<keyword evidence="2 3" id="KW-0732">Signal</keyword>
<reference evidence="7" key="1">
    <citation type="submission" date="2016-07" db="EMBL/GenBank/DDBJ databases">
        <title>Nontailed viruses are major unrecognized killers of bacteria in the ocean.</title>
        <authorList>
            <person name="Kauffman K."/>
            <person name="Hussain F."/>
            <person name="Yang J."/>
            <person name="Arevalo P."/>
            <person name="Brown J."/>
            <person name="Cutler M."/>
            <person name="Kelly L."/>
            <person name="Polz M.F."/>
        </authorList>
    </citation>
    <scope>NUCLEOTIDE SEQUENCE [LARGE SCALE GENOMIC DNA]</scope>
    <source>
        <strain evidence="7">10N.261.48.A1</strain>
    </source>
</reference>
<accession>A0A1R3EQY1</accession>
<dbReference type="EMBL" id="MCZJ01000011">
    <property type="protein sequence ID" value="PMM60574.1"/>
    <property type="molecule type" value="Genomic_DNA"/>
</dbReference>